<dbReference type="Proteomes" id="UP000004622">
    <property type="component" value="Unassembled WGS sequence"/>
</dbReference>
<evidence type="ECO:0000313" key="2">
    <source>
        <dbReference type="Proteomes" id="UP000004622"/>
    </source>
</evidence>
<comment type="caution">
    <text evidence="1">The sequence shown here is derived from an EMBL/GenBank/DDBJ whole genome shotgun (WGS) entry which is preliminary data.</text>
</comment>
<sequence length="78" mass="8393">MLESINPVSRFKGQGAGTRVITGTEKLYLGKSCDAYSEVLGSGSWGWANGGFIVDFPKASVKFPRQEITVPGGMHCRL</sequence>
<protein>
    <submittedName>
        <fullName evidence="1">Uncharacterized protein</fullName>
    </submittedName>
</protein>
<dbReference type="AlphaFoldDB" id="I5C3X7"/>
<dbReference type="EMBL" id="AJXZ01000011">
    <property type="protein sequence ID" value="EIM76529.1"/>
    <property type="molecule type" value="Genomic_DNA"/>
</dbReference>
<gene>
    <name evidence="1" type="ORF">A33O_05120</name>
</gene>
<reference evidence="1 2" key="1">
    <citation type="journal article" date="2012" name="J. Bacteriol.">
        <title>Genome Sequence of Nitratireductor aquibiodomus Strain RA22.</title>
        <authorList>
            <person name="Singh A."/>
            <person name="Jangir P.K."/>
            <person name="Kumari C."/>
            <person name="Sharma R."/>
        </authorList>
    </citation>
    <scope>NUCLEOTIDE SEQUENCE [LARGE SCALE GENOMIC DNA]</scope>
    <source>
        <strain evidence="1 2">RA22</strain>
    </source>
</reference>
<proteinExistence type="predicted"/>
<evidence type="ECO:0000313" key="1">
    <source>
        <dbReference type="EMBL" id="EIM76529.1"/>
    </source>
</evidence>
<organism evidence="1 2">
    <name type="scientific">Nitratireductor aquibiodomus RA22</name>
    <dbReference type="NCBI Taxonomy" id="1189611"/>
    <lineage>
        <taxon>Bacteria</taxon>
        <taxon>Pseudomonadati</taxon>
        <taxon>Pseudomonadota</taxon>
        <taxon>Alphaproteobacteria</taxon>
        <taxon>Hyphomicrobiales</taxon>
        <taxon>Phyllobacteriaceae</taxon>
        <taxon>Nitratireductor</taxon>
    </lineage>
</organism>
<accession>I5C3X7</accession>
<name>I5C3X7_9HYPH</name>